<dbReference type="Gramene" id="Pp3c14_19910V3.1">
    <property type="protein sequence ID" value="PAC:32962708.CDS.1"/>
    <property type="gene ID" value="Pp3c14_19910"/>
</dbReference>
<dbReference type="EnsemblPlants" id="Pp3c14_19910V3.2">
    <property type="protein sequence ID" value="PAC:32962709.CDS.1"/>
    <property type="gene ID" value="Pp3c14_19910"/>
</dbReference>
<organism evidence="1">
    <name type="scientific">Physcomitrium patens</name>
    <name type="common">Spreading-leaved earth moss</name>
    <name type="synonym">Physcomitrella patens</name>
    <dbReference type="NCBI Taxonomy" id="3218"/>
    <lineage>
        <taxon>Eukaryota</taxon>
        <taxon>Viridiplantae</taxon>
        <taxon>Streptophyta</taxon>
        <taxon>Embryophyta</taxon>
        <taxon>Bryophyta</taxon>
        <taxon>Bryophytina</taxon>
        <taxon>Bryopsida</taxon>
        <taxon>Funariidae</taxon>
        <taxon>Funariales</taxon>
        <taxon>Funariaceae</taxon>
        <taxon>Physcomitrium</taxon>
    </lineage>
</organism>
<dbReference type="Proteomes" id="UP000006727">
    <property type="component" value="Chromosome 14"/>
</dbReference>
<dbReference type="AlphaFoldDB" id="A0A2K1JIG0"/>
<reference evidence="1 3" key="1">
    <citation type="journal article" date="2008" name="Science">
        <title>The Physcomitrella genome reveals evolutionary insights into the conquest of land by plants.</title>
        <authorList>
            <person name="Rensing S."/>
            <person name="Lang D."/>
            <person name="Zimmer A."/>
            <person name="Terry A."/>
            <person name="Salamov A."/>
            <person name="Shapiro H."/>
            <person name="Nishiyama T."/>
            <person name="Perroud P.-F."/>
            <person name="Lindquist E."/>
            <person name="Kamisugi Y."/>
            <person name="Tanahashi T."/>
            <person name="Sakakibara K."/>
            <person name="Fujita T."/>
            <person name="Oishi K."/>
            <person name="Shin-I T."/>
            <person name="Kuroki Y."/>
            <person name="Toyoda A."/>
            <person name="Suzuki Y."/>
            <person name="Hashimoto A."/>
            <person name="Yamaguchi K."/>
            <person name="Sugano A."/>
            <person name="Kohara Y."/>
            <person name="Fujiyama A."/>
            <person name="Anterola A."/>
            <person name="Aoki S."/>
            <person name="Ashton N."/>
            <person name="Barbazuk W.B."/>
            <person name="Barker E."/>
            <person name="Bennetzen J."/>
            <person name="Bezanilla M."/>
            <person name="Blankenship R."/>
            <person name="Cho S.H."/>
            <person name="Dutcher S."/>
            <person name="Estelle M."/>
            <person name="Fawcett J.A."/>
            <person name="Gundlach H."/>
            <person name="Hanada K."/>
            <person name="Heyl A."/>
            <person name="Hicks K.A."/>
            <person name="Hugh J."/>
            <person name="Lohr M."/>
            <person name="Mayer K."/>
            <person name="Melkozernov A."/>
            <person name="Murata T."/>
            <person name="Nelson D."/>
            <person name="Pils B."/>
            <person name="Prigge M."/>
            <person name="Reiss B."/>
            <person name="Renner T."/>
            <person name="Rombauts S."/>
            <person name="Rushton P."/>
            <person name="Sanderfoot A."/>
            <person name="Schween G."/>
            <person name="Shiu S.-H."/>
            <person name="Stueber K."/>
            <person name="Theodoulou F.L."/>
            <person name="Tu H."/>
            <person name="Van de Peer Y."/>
            <person name="Verrier P.J."/>
            <person name="Waters E."/>
            <person name="Wood A."/>
            <person name="Yang L."/>
            <person name="Cove D."/>
            <person name="Cuming A."/>
            <person name="Hasebe M."/>
            <person name="Lucas S."/>
            <person name="Mishler D.B."/>
            <person name="Reski R."/>
            <person name="Grigoriev I."/>
            <person name="Quatrano R.S."/>
            <person name="Boore J.L."/>
        </authorList>
    </citation>
    <scope>NUCLEOTIDE SEQUENCE [LARGE SCALE GENOMIC DNA]</scope>
    <source>
        <strain evidence="2 3">cv. Gransden 2004</strain>
    </source>
</reference>
<reference evidence="1 3" key="2">
    <citation type="journal article" date="2018" name="Plant J.">
        <title>The Physcomitrella patens chromosome-scale assembly reveals moss genome structure and evolution.</title>
        <authorList>
            <person name="Lang D."/>
            <person name="Ullrich K.K."/>
            <person name="Murat F."/>
            <person name="Fuchs J."/>
            <person name="Jenkins J."/>
            <person name="Haas F.B."/>
            <person name="Piednoel M."/>
            <person name="Gundlach H."/>
            <person name="Van Bel M."/>
            <person name="Meyberg R."/>
            <person name="Vives C."/>
            <person name="Morata J."/>
            <person name="Symeonidi A."/>
            <person name="Hiss M."/>
            <person name="Muchero W."/>
            <person name="Kamisugi Y."/>
            <person name="Saleh O."/>
            <person name="Blanc G."/>
            <person name="Decker E.L."/>
            <person name="van Gessel N."/>
            <person name="Grimwood J."/>
            <person name="Hayes R.D."/>
            <person name="Graham S.W."/>
            <person name="Gunter L.E."/>
            <person name="McDaniel S.F."/>
            <person name="Hoernstein S.N.W."/>
            <person name="Larsson A."/>
            <person name="Li F.W."/>
            <person name="Perroud P.F."/>
            <person name="Phillips J."/>
            <person name="Ranjan P."/>
            <person name="Rokshar D.S."/>
            <person name="Rothfels C.J."/>
            <person name="Schneider L."/>
            <person name="Shu S."/>
            <person name="Stevenson D.W."/>
            <person name="Thummler F."/>
            <person name="Tillich M."/>
            <person name="Villarreal Aguilar J.C."/>
            <person name="Widiez T."/>
            <person name="Wong G.K."/>
            <person name="Wymore A."/>
            <person name="Zhang Y."/>
            <person name="Zimmer A.D."/>
            <person name="Quatrano R.S."/>
            <person name="Mayer K.F.X."/>
            <person name="Goodstein D."/>
            <person name="Casacuberta J.M."/>
            <person name="Vandepoele K."/>
            <person name="Reski R."/>
            <person name="Cuming A.C."/>
            <person name="Tuskan G.A."/>
            <person name="Maumus F."/>
            <person name="Salse J."/>
            <person name="Schmutz J."/>
            <person name="Rensing S.A."/>
        </authorList>
    </citation>
    <scope>NUCLEOTIDE SEQUENCE [LARGE SCALE GENOMIC DNA]</scope>
    <source>
        <strain evidence="2 3">cv. Gransden 2004</strain>
    </source>
</reference>
<protein>
    <submittedName>
        <fullName evidence="1 2">Uncharacterized protein</fullName>
    </submittedName>
</protein>
<evidence type="ECO:0000313" key="3">
    <source>
        <dbReference type="Proteomes" id="UP000006727"/>
    </source>
</evidence>
<proteinExistence type="predicted"/>
<sequence length="83" mass="9183">MGVATLIHEDTPGSLTHSTFGYSVMSPSLMSNLDISCCLNLIWISKGLCVYYLPYCHGYYCNPQESKICRKQSLLSGNNGWLG</sequence>
<gene>
    <name evidence="1" type="ORF">PHYPA_018747</name>
</gene>
<reference evidence="2" key="3">
    <citation type="submission" date="2020-12" db="UniProtKB">
        <authorList>
            <consortium name="EnsemblPlants"/>
        </authorList>
    </citation>
    <scope>IDENTIFICATION</scope>
</reference>
<name>A0A2K1JIG0_PHYPA</name>
<keyword evidence="3" id="KW-1185">Reference proteome</keyword>
<evidence type="ECO:0000313" key="2">
    <source>
        <dbReference type="EnsemblPlants" id="PAC:32962708.CDS.1"/>
    </source>
</evidence>
<dbReference type="InParanoid" id="A0A2K1JIG0"/>
<evidence type="ECO:0000313" key="1">
    <source>
        <dbReference type="EMBL" id="PNR41344.1"/>
    </source>
</evidence>
<dbReference type="EnsemblPlants" id="Pp3c14_19910V3.1">
    <property type="protein sequence ID" value="PAC:32962708.CDS.1"/>
    <property type="gene ID" value="Pp3c14_19910"/>
</dbReference>
<accession>A0A2K1JIG0</accession>
<dbReference type="Gramene" id="Pp3c14_19910V3.2">
    <property type="protein sequence ID" value="PAC:32962709.CDS.1"/>
    <property type="gene ID" value="Pp3c14_19910"/>
</dbReference>
<dbReference type="EMBL" id="ABEU02000014">
    <property type="protein sequence ID" value="PNR41344.1"/>
    <property type="molecule type" value="Genomic_DNA"/>
</dbReference>